<evidence type="ECO:0000313" key="2">
    <source>
        <dbReference type="EMBL" id="MFB9896802.1"/>
    </source>
</evidence>
<gene>
    <name evidence="2" type="ORF">ACFFK8_02950</name>
</gene>
<organism evidence="2 3">
    <name type="scientific">Hallella seregens ATCC 51272</name>
    <dbReference type="NCBI Taxonomy" id="1336250"/>
    <lineage>
        <taxon>Bacteria</taxon>
        <taxon>Pseudomonadati</taxon>
        <taxon>Bacteroidota</taxon>
        <taxon>Bacteroidia</taxon>
        <taxon>Bacteroidales</taxon>
        <taxon>Prevotellaceae</taxon>
        <taxon>Hallella</taxon>
    </lineage>
</organism>
<dbReference type="RefSeq" id="WP_005847655.1">
    <property type="nucleotide sequence ID" value="NZ_JADU01000009.1"/>
</dbReference>
<keyword evidence="1" id="KW-0732">Signal</keyword>
<feature type="chain" id="PRO_5045258021" description="Periplasmic heavy metal sensor" evidence="1">
    <location>
        <begin position="22"/>
        <end position="143"/>
    </location>
</feature>
<feature type="signal peptide" evidence="1">
    <location>
        <begin position="1"/>
        <end position="21"/>
    </location>
</feature>
<keyword evidence="3" id="KW-1185">Reference proteome</keyword>
<comment type="caution">
    <text evidence="2">The sequence shown here is derived from an EMBL/GenBank/DDBJ whole genome shotgun (WGS) entry which is preliminary data.</text>
</comment>
<reference evidence="2 3" key="1">
    <citation type="submission" date="2024-09" db="EMBL/GenBank/DDBJ databases">
        <authorList>
            <person name="Sun Q."/>
            <person name="Mori K."/>
        </authorList>
    </citation>
    <scope>NUCLEOTIDE SEQUENCE [LARGE SCALE GENOMIC DNA]</scope>
    <source>
        <strain evidence="2 3">ATCC 51272</strain>
    </source>
</reference>
<sequence>MIWKRILMVWAVVAVMLPAVAQEGPKFDPRQFEADLEQFVTTEAGLSPQEAAVFFPVYKEMQQKQRVLFGKMRQYRHTDTRDDKASLEAIRACDEIDLQIKKLQQQYHARFCKVLPAGTVLRIIKAEEKFHRQAFRRMARRQH</sequence>
<evidence type="ECO:0008006" key="4">
    <source>
        <dbReference type="Google" id="ProtNLM"/>
    </source>
</evidence>
<evidence type="ECO:0000313" key="3">
    <source>
        <dbReference type="Proteomes" id="UP001589688"/>
    </source>
</evidence>
<dbReference type="EMBL" id="JBHLZF010000001">
    <property type="protein sequence ID" value="MFB9896802.1"/>
    <property type="molecule type" value="Genomic_DNA"/>
</dbReference>
<name>A0ABV5ZHF7_9BACT</name>
<proteinExistence type="predicted"/>
<evidence type="ECO:0000256" key="1">
    <source>
        <dbReference type="SAM" id="SignalP"/>
    </source>
</evidence>
<protein>
    <recommendedName>
        <fullName evidence="4">Periplasmic heavy metal sensor</fullName>
    </recommendedName>
</protein>
<dbReference type="Proteomes" id="UP001589688">
    <property type="component" value="Unassembled WGS sequence"/>
</dbReference>
<accession>A0ABV5ZHF7</accession>